<evidence type="ECO:0000313" key="2">
    <source>
        <dbReference type="Proteomes" id="UP000269352"/>
    </source>
</evidence>
<dbReference type="AlphaFoldDB" id="A0A388TAC1"/>
<comment type="caution">
    <text evidence="1">The sequence shown here is derived from an EMBL/GenBank/DDBJ whole genome shotgun (WGS) entry which is preliminary data.</text>
</comment>
<dbReference type="Proteomes" id="UP000269352">
    <property type="component" value="Unassembled WGS sequence"/>
</dbReference>
<organism evidence="1 2">
    <name type="scientific">Termititenax aidoneus</name>
    <dbReference type="NCBI Taxonomy" id="2218524"/>
    <lineage>
        <taxon>Bacteria</taxon>
        <taxon>Bacillati</taxon>
        <taxon>Candidatus Margulisiibacteriota</taxon>
        <taxon>Candidatus Termititenacia</taxon>
        <taxon>Candidatus Termititenacales</taxon>
        <taxon>Candidatus Termititenacaceae</taxon>
        <taxon>Candidatus Termititenax</taxon>
    </lineage>
</organism>
<sequence>MFVKVIAQTAQETLTKAGIQRNNTQNFTAWKNFIAQNGYRPRSQITGAEQASLSAESYKLEIKLGKWATHVSQQLKGHVPYGIDWQYPEQQPAEFTEWWDKTPTWQQKNNTDNLAACREFSARHGRRPRQEISAGEAELLSPEDLRHELELGNWMAHAAQTLNDEKNRSRDWQYPEKQQAEFAEWHAQTPTCYQKQNADNLTAWKLFIARHGYRPRQMISVEIRRQMTELEYEQEVQLGKWANSISQPLPQKWNARVWQYEEQYAEFEKLWNEIPTFNQKLNADRLILLQEFCQNNGYRPSHDTSKDHPDIVSAGEISPEEDRLAIFVDTVRAGNSAFQYLEQYQQFEECLQYITHLVFLRKRISH</sequence>
<proteinExistence type="predicted"/>
<keyword evidence="2" id="KW-1185">Reference proteome</keyword>
<accession>A0A388TAC1</accession>
<protein>
    <submittedName>
        <fullName evidence="1">Uncharacterized protein</fullName>
    </submittedName>
</protein>
<name>A0A388TAC1_TERA1</name>
<evidence type="ECO:0000313" key="1">
    <source>
        <dbReference type="EMBL" id="GBR73228.1"/>
    </source>
</evidence>
<reference evidence="1 2" key="1">
    <citation type="journal article" date="2019" name="ISME J.">
        <title>Genome analyses of uncultured TG2/ZB3 bacteria in 'Margulisbacteria' specifically attached to ectosymbiotic spirochetes of protists in the termite gut.</title>
        <authorList>
            <person name="Utami Y.D."/>
            <person name="Kuwahara H."/>
            <person name="Igai K."/>
            <person name="Murakami T."/>
            <person name="Sugaya K."/>
            <person name="Morikawa T."/>
            <person name="Nagura Y."/>
            <person name="Yuki M."/>
            <person name="Deevong P."/>
            <person name="Inoue T."/>
            <person name="Kihara K."/>
            <person name="Lo N."/>
            <person name="Yamada A."/>
            <person name="Ohkuma M."/>
            <person name="Hongoh Y."/>
        </authorList>
    </citation>
    <scope>NUCLEOTIDE SEQUENCE [LARGE SCALE GENOMIC DNA]</scope>
    <source>
        <strain evidence="1">NkOx7-01</strain>
    </source>
</reference>
<gene>
    <name evidence="1" type="ORF">NO1_0642</name>
</gene>
<dbReference type="EMBL" id="BGZN01000008">
    <property type="protein sequence ID" value="GBR73228.1"/>
    <property type="molecule type" value="Genomic_DNA"/>
</dbReference>